<keyword evidence="5" id="KW-0378">Hydrolase</keyword>
<dbReference type="GO" id="GO:0046872">
    <property type="term" value="F:metal ion binding"/>
    <property type="evidence" value="ECO:0007669"/>
    <property type="project" value="UniProtKB-UniRule"/>
</dbReference>
<evidence type="ECO:0000256" key="7">
    <source>
        <dbReference type="PIRSR" id="PIRSR001123-1"/>
    </source>
</evidence>
<dbReference type="EMBL" id="AZEY01000029">
    <property type="protein sequence ID" value="KRL67768.1"/>
    <property type="molecule type" value="Genomic_DNA"/>
</dbReference>
<dbReference type="PANTHER" id="PTHR32481:SF0">
    <property type="entry name" value="AMINOPEPTIDASE YPDE-RELATED"/>
    <property type="match status" value="1"/>
</dbReference>
<comment type="caution">
    <text evidence="9">The sequence shown here is derived from an EMBL/GenBank/DDBJ whole genome shotgun (WGS) entry which is preliminary data.</text>
</comment>
<dbReference type="InterPro" id="IPR051464">
    <property type="entry name" value="Peptidase_M42_aminopept"/>
</dbReference>
<dbReference type="GO" id="GO:0006508">
    <property type="term" value="P:proteolysis"/>
    <property type="evidence" value="ECO:0007669"/>
    <property type="project" value="UniProtKB-KW"/>
</dbReference>
<dbReference type="PATRIC" id="fig|1423739.3.peg.2723"/>
<evidence type="ECO:0000256" key="6">
    <source>
        <dbReference type="PIRNR" id="PIRNR001123"/>
    </source>
</evidence>
<evidence type="ECO:0000256" key="4">
    <source>
        <dbReference type="ARBA" id="ARBA00022723"/>
    </source>
</evidence>
<dbReference type="STRING" id="1423739.FC85_GL002626"/>
<keyword evidence="3 9" id="KW-0645">Protease</keyword>
<gene>
    <name evidence="9" type="ORF">FC85_GL002626</name>
</gene>
<dbReference type="Proteomes" id="UP000052013">
    <property type="component" value="Unassembled WGS sequence"/>
</dbReference>
<dbReference type="PANTHER" id="PTHR32481">
    <property type="entry name" value="AMINOPEPTIDASE"/>
    <property type="match status" value="1"/>
</dbReference>
<dbReference type="Gene3D" id="3.40.630.10">
    <property type="entry name" value="Zn peptidases"/>
    <property type="match status" value="1"/>
</dbReference>
<organism evidence="9 10">
    <name type="scientific">Lentilactobacillus diolivorans DSM 14421</name>
    <dbReference type="NCBI Taxonomy" id="1423739"/>
    <lineage>
        <taxon>Bacteria</taxon>
        <taxon>Bacillati</taxon>
        <taxon>Bacillota</taxon>
        <taxon>Bacilli</taxon>
        <taxon>Lactobacillales</taxon>
        <taxon>Lactobacillaceae</taxon>
        <taxon>Lentilactobacillus</taxon>
    </lineage>
</organism>
<dbReference type="InterPro" id="IPR023367">
    <property type="entry name" value="Peptidase_M42_dom2"/>
</dbReference>
<accession>A0A0R1SNT7</accession>
<evidence type="ECO:0000256" key="5">
    <source>
        <dbReference type="ARBA" id="ARBA00022801"/>
    </source>
</evidence>
<evidence type="ECO:0000256" key="2">
    <source>
        <dbReference type="ARBA" id="ARBA00022438"/>
    </source>
</evidence>
<reference evidence="9 10" key="1">
    <citation type="journal article" date="2015" name="Genome Announc.">
        <title>Expanding the biotechnology potential of lactobacilli through comparative genomics of 213 strains and associated genera.</title>
        <authorList>
            <person name="Sun Z."/>
            <person name="Harris H.M."/>
            <person name="McCann A."/>
            <person name="Guo C."/>
            <person name="Argimon S."/>
            <person name="Zhang W."/>
            <person name="Yang X."/>
            <person name="Jeffery I.B."/>
            <person name="Cooney J.C."/>
            <person name="Kagawa T.F."/>
            <person name="Liu W."/>
            <person name="Song Y."/>
            <person name="Salvetti E."/>
            <person name="Wrobel A."/>
            <person name="Rasinkangas P."/>
            <person name="Parkhill J."/>
            <person name="Rea M.C."/>
            <person name="O'Sullivan O."/>
            <person name="Ritari J."/>
            <person name="Douillard F.P."/>
            <person name="Paul Ross R."/>
            <person name="Yang R."/>
            <person name="Briner A.E."/>
            <person name="Felis G.E."/>
            <person name="de Vos W.M."/>
            <person name="Barrangou R."/>
            <person name="Klaenhammer T.R."/>
            <person name="Caufield P.W."/>
            <person name="Cui Y."/>
            <person name="Zhang H."/>
            <person name="O'Toole P.W."/>
        </authorList>
    </citation>
    <scope>NUCLEOTIDE SEQUENCE [LARGE SCALE GENOMIC DNA]</scope>
    <source>
        <strain evidence="9 10">DSM 14421</strain>
    </source>
</reference>
<dbReference type="SUPFAM" id="SSF101821">
    <property type="entry name" value="Aminopeptidase/glucanase lid domain"/>
    <property type="match status" value="1"/>
</dbReference>
<keyword evidence="2 9" id="KW-0031">Aminopeptidase</keyword>
<evidence type="ECO:0000313" key="9">
    <source>
        <dbReference type="EMBL" id="KRL67768.1"/>
    </source>
</evidence>
<dbReference type="InterPro" id="IPR008007">
    <property type="entry name" value="Peptidase_M42"/>
</dbReference>
<name>A0A0R1SNT7_9LACO</name>
<evidence type="ECO:0000256" key="8">
    <source>
        <dbReference type="PIRSR" id="PIRSR001123-2"/>
    </source>
</evidence>
<feature type="binding site" evidence="8">
    <location>
        <position position="216"/>
    </location>
    <ligand>
        <name>Zn(2+)</name>
        <dbReference type="ChEBI" id="CHEBI:29105"/>
        <label>2</label>
    </ligand>
</feature>
<evidence type="ECO:0000313" key="10">
    <source>
        <dbReference type="Proteomes" id="UP000052013"/>
    </source>
</evidence>
<feature type="binding site" evidence="8">
    <location>
        <position position="183"/>
    </location>
    <ligand>
        <name>Zn(2+)</name>
        <dbReference type="ChEBI" id="CHEBI:29105"/>
        <label>1</label>
    </ligand>
</feature>
<proteinExistence type="inferred from homology"/>
<dbReference type="Gene3D" id="2.40.30.40">
    <property type="entry name" value="Peptidase M42, domain 2"/>
    <property type="match status" value="1"/>
</dbReference>
<keyword evidence="9" id="KW-0482">Metalloprotease</keyword>
<feature type="binding site" evidence="8">
    <location>
        <position position="324"/>
    </location>
    <ligand>
        <name>Zn(2+)</name>
        <dbReference type="ChEBI" id="CHEBI:29105"/>
        <label>2</label>
    </ligand>
</feature>
<comment type="cofactor">
    <cofactor evidence="8">
        <name>a divalent metal cation</name>
        <dbReference type="ChEBI" id="CHEBI:60240"/>
    </cofactor>
    <text evidence="8">Binds 2 divalent metal cations per subunit.</text>
</comment>
<dbReference type="RefSeq" id="WP_057864216.1">
    <property type="nucleotide sequence ID" value="NZ_AZEY01000029.1"/>
</dbReference>
<feature type="binding site" evidence="8">
    <location>
        <position position="183"/>
    </location>
    <ligand>
        <name>Zn(2+)</name>
        <dbReference type="ChEBI" id="CHEBI:29105"/>
        <label>2</label>
    </ligand>
</feature>
<dbReference type="GO" id="GO:0004177">
    <property type="term" value="F:aminopeptidase activity"/>
    <property type="evidence" value="ECO:0007669"/>
    <property type="project" value="UniProtKB-UniRule"/>
</dbReference>
<evidence type="ECO:0000256" key="3">
    <source>
        <dbReference type="ARBA" id="ARBA00022670"/>
    </source>
</evidence>
<dbReference type="GO" id="GO:0008237">
    <property type="term" value="F:metallopeptidase activity"/>
    <property type="evidence" value="ECO:0007669"/>
    <property type="project" value="UniProtKB-KW"/>
</dbReference>
<dbReference type="AlphaFoldDB" id="A0A0R1SNT7"/>
<comment type="similarity">
    <text evidence="1 6">Belongs to the peptidase M42 family.</text>
</comment>
<feature type="active site" description="Proton acceptor" evidence="7">
    <location>
        <position position="215"/>
    </location>
</feature>
<evidence type="ECO:0000256" key="1">
    <source>
        <dbReference type="ARBA" id="ARBA00006272"/>
    </source>
</evidence>
<dbReference type="Pfam" id="PF05343">
    <property type="entry name" value="Peptidase_M42"/>
    <property type="match status" value="1"/>
</dbReference>
<keyword evidence="4 8" id="KW-0479">Metal-binding</keyword>
<dbReference type="PIRSF" id="PIRSF001123">
    <property type="entry name" value="PepA_GA"/>
    <property type="match status" value="1"/>
</dbReference>
<sequence length="363" mass="39817">MDKTQRLQLIETLSNANGAPGYEDEVTNLALKWGGHFANAKRDPMGNVYLSHRGNDDKKPTLMVDAHLDAVGFVVQAVDDNGMIKFVPNGGWVPSNVAAQKMRVRDKNGDYIPALVVSKPPHFMMAAEKKQPISIDHMRLDVGSTSREETLNDFGIQTGAPIVPDTTWSYNPKHDFMMGKAFDNRMGTAAAITSLAELADTELPVNLVVALSTQEEIGCRGARVTSRNVHPDIGICLEGCPADDTFTPAWLSQTKFRGGPMLRDQDTSFIASHDFQAFVAQTADELKMPYTRAVRTGGGVDASEMLLETGAPTVCIGIPVRYEHTNYALCAYPDFEKTVQLVTNLIPKLTVDQLKKWYVAVSK</sequence>
<feature type="binding site" evidence="8">
    <location>
        <position position="67"/>
    </location>
    <ligand>
        <name>Zn(2+)</name>
        <dbReference type="ChEBI" id="CHEBI:29105"/>
        <label>1</label>
    </ligand>
</feature>
<protein>
    <submittedName>
        <fullName evidence="9">Aminopeptidase I zinc metalloprotease</fullName>
    </submittedName>
</protein>
<feature type="binding site" evidence="8">
    <location>
        <position position="238"/>
    </location>
    <ligand>
        <name>Zn(2+)</name>
        <dbReference type="ChEBI" id="CHEBI:29105"/>
        <label>1</label>
    </ligand>
</feature>
<dbReference type="SUPFAM" id="SSF53187">
    <property type="entry name" value="Zn-dependent exopeptidases"/>
    <property type="match status" value="1"/>
</dbReference>